<keyword evidence="3 9" id="KW-0597">Phosphoprotein</keyword>
<evidence type="ECO:0000259" key="12">
    <source>
        <dbReference type="PROSITE" id="PS51755"/>
    </source>
</evidence>
<reference evidence="13 14" key="1">
    <citation type="submission" date="2017-10" db="EMBL/GenBank/DDBJ databases">
        <title>Frigbacter circumglobatus gen. nov. sp. nov., isolated from sediment cultured in situ.</title>
        <authorList>
            <person name="Zhao Z."/>
        </authorList>
    </citation>
    <scope>NUCLEOTIDE SEQUENCE [LARGE SCALE GENOMIC DNA]</scope>
    <source>
        <strain evidence="13 14">ZYL</strain>
    </source>
</reference>
<dbReference type="PROSITE" id="PS51755">
    <property type="entry name" value="OMPR_PHOB"/>
    <property type="match status" value="1"/>
</dbReference>
<feature type="DNA-binding region" description="OmpR/PhoB-type" evidence="10">
    <location>
        <begin position="134"/>
        <end position="234"/>
    </location>
</feature>
<keyword evidence="14" id="KW-1185">Reference proteome</keyword>
<keyword evidence="6 10" id="KW-0238">DNA-binding</keyword>
<dbReference type="GO" id="GO:0000976">
    <property type="term" value="F:transcription cis-regulatory region binding"/>
    <property type="evidence" value="ECO:0007669"/>
    <property type="project" value="TreeGrafter"/>
</dbReference>
<evidence type="ECO:0000256" key="6">
    <source>
        <dbReference type="ARBA" id="ARBA00023125"/>
    </source>
</evidence>
<keyword evidence="5" id="KW-0805">Transcription regulation</keyword>
<dbReference type="CDD" id="cd00383">
    <property type="entry name" value="trans_reg_C"/>
    <property type="match status" value="1"/>
</dbReference>
<evidence type="ECO:0000256" key="1">
    <source>
        <dbReference type="ARBA" id="ARBA00004496"/>
    </source>
</evidence>
<dbReference type="FunFam" id="1.10.10.10:FF:000099">
    <property type="entry name" value="Two-component system response regulator TorR"/>
    <property type="match status" value="1"/>
</dbReference>
<keyword evidence="4" id="KW-0902">Two-component regulatory system</keyword>
<dbReference type="EMBL" id="PDEM01000031">
    <property type="protein sequence ID" value="PHZ83868.1"/>
    <property type="molecule type" value="Genomic_DNA"/>
</dbReference>
<dbReference type="InterPro" id="IPR036388">
    <property type="entry name" value="WH-like_DNA-bd_sf"/>
</dbReference>
<dbReference type="RefSeq" id="WP_099474965.1">
    <property type="nucleotide sequence ID" value="NZ_CP041025.1"/>
</dbReference>
<dbReference type="Gene3D" id="3.40.50.2300">
    <property type="match status" value="1"/>
</dbReference>
<dbReference type="InterPro" id="IPR001789">
    <property type="entry name" value="Sig_transdc_resp-reg_receiver"/>
</dbReference>
<dbReference type="OrthoDB" id="9784252at2"/>
<dbReference type="SMART" id="SM00862">
    <property type="entry name" value="Trans_reg_C"/>
    <property type="match status" value="1"/>
</dbReference>
<evidence type="ECO:0000259" key="11">
    <source>
        <dbReference type="PROSITE" id="PS50110"/>
    </source>
</evidence>
<organism evidence="13 14">
    <name type="scientific">Paremcibacter congregatus</name>
    <dbReference type="NCBI Taxonomy" id="2043170"/>
    <lineage>
        <taxon>Bacteria</taxon>
        <taxon>Pseudomonadati</taxon>
        <taxon>Pseudomonadota</taxon>
        <taxon>Alphaproteobacteria</taxon>
        <taxon>Emcibacterales</taxon>
        <taxon>Emcibacteraceae</taxon>
        <taxon>Paremcibacter</taxon>
    </lineage>
</organism>
<dbReference type="GO" id="GO:0006355">
    <property type="term" value="P:regulation of DNA-templated transcription"/>
    <property type="evidence" value="ECO:0007669"/>
    <property type="project" value="InterPro"/>
</dbReference>
<evidence type="ECO:0000256" key="7">
    <source>
        <dbReference type="ARBA" id="ARBA00023163"/>
    </source>
</evidence>
<feature type="domain" description="Response regulatory" evidence="11">
    <location>
        <begin position="7"/>
        <end position="120"/>
    </location>
</feature>
<evidence type="ECO:0000256" key="2">
    <source>
        <dbReference type="ARBA" id="ARBA00022490"/>
    </source>
</evidence>
<keyword evidence="2" id="KW-0963">Cytoplasm</keyword>
<dbReference type="SUPFAM" id="SSF52172">
    <property type="entry name" value="CheY-like"/>
    <property type="match status" value="1"/>
</dbReference>
<dbReference type="PANTHER" id="PTHR48111:SF4">
    <property type="entry name" value="DNA-BINDING DUAL TRANSCRIPTIONAL REGULATOR OMPR"/>
    <property type="match status" value="1"/>
</dbReference>
<dbReference type="FunCoup" id="A0A2G4YNH7">
    <property type="interactions" value="318"/>
</dbReference>
<proteinExistence type="predicted"/>
<evidence type="ECO:0000256" key="8">
    <source>
        <dbReference type="ARBA" id="ARBA00067337"/>
    </source>
</evidence>
<comment type="caution">
    <text evidence="13">The sequence shown here is derived from an EMBL/GenBank/DDBJ whole genome shotgun (WGS) entry which is preliminary data.</text>
</comment>
<dbReference type="GO" id="GO:0032993">
    <property type="term" value="C:protein-DNA complex"/>
    <property type="evidence" value="ECO:0007669"/>
    <property type="project" value="TreeGrafter"/>
</dbReference>
<dbReference type="InterPro" id="IPR016032">
    <property type="entry name" value="Sig_transdc_resp-reg_C-effctor"/>
</dbReference>
<dbReference type="Gene3D" id="6.10.250.690">
    <property type="match status" value="1"/>
</dbReference>
<dbReference type="SUPFAM" id="SSF46894">
    <property type="entry name" value="C-terminal effector domain of the bipartite response regulators"/>
    <property type="match status" value="1"/>
</dbReference>
<evidence type="ECO:0000256" key="3">
    <source>
        <dbReference type="ARBA" id="ARBA00022553"/>
    </source>
</evidence>
<dbReference type="InterPro" id="IPR011006">
    <property type="entry name" value="CheY-like_superfamily"/>
</dbReference>
<dbReference type="AlphaFoldDB" id="A0A2G4YNH7"/>
<dbReference type="PANTHER" id="PTHR48111">
    <property type="entry name" value="REGULATOR OF RPOS"/>
    <property type="match status" value="1"/>
</dbReference>
<evidence type="ECO:0000256" key="5">
    <source>
        <dbReference type="ARBA" id="ARBA00023015"/>
    </source>
</evidence>
<dbReference type="InterPro" id="IPR001867">
    <property type="entry name" value="OmpR/PhoB-type_DNA-bd"/>
</dbReference>
<keyword evidence="7" id="KW-0804">Transcription</keyword>
<evidence type="ECO:0000313" key="14">
    <source>
        <dbReference type="Proteomes" id="UP000229730"/>
    </source>
</evidence>
<dbReference type="PROSITE" id="PS50110">
    <property type="entry name" value="RESPONSE_REGULATORY"/>
    <property type="match status" value="1"/>
</dbReference>
<accession>A0A2G4YNH7</accession>
<feature type="domain" description="OmpR/PhoB-type" evidence="12">
    <location>
        <begin position="134"/>
        <end position="234"/>
    </location>
</feature>
<dbReference type="FunFam" id="3.40.50.2300:FF:000001">
    <property type="entry name" value="DNA-binding response regulator PhoB"/>
    <property type="match status" value="1"/>
</dbReference>
<dbReference type="Proteomes" id="UP000229730">
    <property type="component" value="Unassembled WGS sequence"/>
</dbReference>
<feature type="modified residue" description="4-aspartylphosphate" evidence="9">
    <location>
        <position position="56"/>
    </location>
</feature>
<dbReference type="SMART" id="SM00448">
    <property type="entry name" value="REC"/>
    <property type="match status" value="1"/>
</dbReference>
<dbReference type="InterPro" id="IPR039420">
    <property type="entry name" value="WalR-like"/>
</dbReference>
<comment type="subcellular location">
    <subcellularLocation>
        <location evidence="1">Cytoplasm</location>
    </subcellularLocation>
</comment>
<dbReference type="InParanoid" id="A0A2G4YNH7"/>
<evidence type="ECO:0000256" key="4">
    <source>
        <dbReference type="ARBA" id="ARBA00023012"/>
    </source>
</evidence>
<gene>
    <name evidence="13" type="ORF">CRD36_16090</name>
</gene>
<dbReference type="Pfam" id="PF00486">
    <property type="entry name" value="Trans_reg_C"/>
    <property type="match status" value="1"/>
</dbReference>
<sequence length="240" mass="27233">MTNNQAHILVIDDEKDIRDPLAKYLSKHGFRTTVAADGKEMDQVLATSSVDLVVLDIMMPGEDGLSICQRLQETLQIPVILLTALTEDTDQIVGLELGADDYVNKPFNPRELLARIKSVLRRSQMLPRRTRQSKGLVKFDRWRFDFSCREILGPDDVAIRLSSGEHLLLISLLEHAGITLSRDQLLDLTKGREAQLFDRSIDNQISRLRRKLETDPRNPLIILTQWGGGYVFAAELEWVS</sequence>
<name>A0A2G4YNH7_9PROT</name>
<evidence type="ECO:0000256" key="9">
    <source>
        <dbReference type="PROSITE-ProRule" id="PRU00169"/>
    </source>
</evidence>
<dbReference type="Pfam" id="PF00072">
    <property type="entry name" value="Response_reg"/>
    <property type="match status" value="1"/>
</dbReference>
<evidence type="ECO:0000256" key="10">
    <source>
        <dbReference type="PROSITE-ProRule" id="PRU01091"/>
    </source>
</evidence>
<dbReference type="Gene3D" id="1.10.10.10">
    <property type="entry name" value="Winged helix-like DNA-binding domain superfamily/Winged helix DNA-binding domain"/>
    <property type="match status" value="1"/>
</dbReference>
<dbReference type="GO" id="GO:0005829">
    <property type="term" value="C:cytosol"/>
    <property type="evidence" value="ECO:0007669"/>
    <property type="project" value="TreeGrafter"/>
</dbReference>
<protein>
    <recommendedName>
        <fullName evidence="8">Regulatory protein VirG</fullName>
    </recommendedName>
</protein>
<evidence type="ECO:0000313" key="13">
    <source>
        <dbReference type="EMBL" id="PHZ83868.1"/>
    </source>
</evidence>
<dbReference type="GO" id="GO:0000156">
    <property type="term" value="F:phosphorelay response regulator activity"/>
    <property type="evidence" value="ECO:0007669"/>
    <property type="project" value="TreeGrafter"/>
</dbReference>